<dbReference type="PANTHER" id="PTHR43000">
    <property type="entry name" value="DTDP-D-GLUCOSE 4,6-DEHYDRATASE-RELATED"/>
    <property type="match status" value="1"/>
</dbReference>
<evidence type="ECO:0000313" key="2">
    <source>
        <dbReference type="EMBL" id="KAA6407448.1"/>
    </source>
</evidence>
<name>A0A5M8PEV0_9LECA</name>
<evidence type="ECO:0000259" key="1">
    <source>
        <dbReference type="Pfam" id="PF01073"/>
    </source>
</evidence>
<dbReference type="EMBL" id="VXIT01000017">
    <property type="protein sequence ID" value="KAA6407448.1"/>
    <property type="molecule type" value="Genomic_DNA"/>
</dbReference>
<protein>
    <submittedName>
        <fullName evidence="2">Sterol-4-alpha-carboxylate 3-decarboxylating</fullName>
    </submittedName>
</protein>
<evidence type="ECO:0000313" key="3">
    <source>
        <dbReference type="Proteomes" id="UP000324767"/>
    </source>
</evidence>
<gene>
    <name evidence="2" type="ORF">FRX48_08691</name>
</gene>
<dbReference type="GO" id="GO:0006694">
    <property type="term" value="P:steroid biosynthetic process"/>
    <property type="evidence" value="ECO:0007669"/>
    <property type="project" value="InterPro"/>
</dbReference>
<dbReference type="SUPFAM" id="SSF51735">
    <property type="entry name" value="NAD(P)-binding Rossmann-fold domains"/>
    <property type="match status" value="1"/>
</dbReference>
<organism evidence="2 3">
    <name type="scientific">Lasallia pustulata</name>
    <dbReference type="NCBI Taxonomy" id="136370"/>
    <lineage>
        <taxon>Eukaryota</taxon>
        <taxon>Fungi</taxon>
        <taxon>Dikarya</taxon>
        <taxon>Ascomycota</taxon>
        <taxon>Pezizomycotina</taxon>
        <taxon>Lecanoromycetes</taxon>
        <taxon>OSLEUM clade</taxon>
        <taxon>Umbilicariomycetidae</taxon>
        <taxon>Umbilicariales</taxon>
        <taxon>Umbilicariaceae</taxon>
        <taxon>Lasallia</taxon>
    </lineage>
</organism>
<proteinExistence type="predicted"/>
<dbReference type="Pfam" id="PF01073">
    <property type="entry name" value="3Beta_HSD"/>
    <property type="match status" value="1"/>
</dbReference>
<sequence>MELFHNDFLFGSCHPAKPSLLPRAMALSILITGGTGFVGSAIVDALQQKHPDWALTVLDVEDAMIARSNVRYIKGDVTLLADVNEAIEQAKPAVIIHTAGLVPALAARYGRKDRDKIFRVNVEGTRNMLAAAKDNDVNAFVWTGSCTAVTDDMKHQYPNVDERWPTSNHSLVYGESKAAAEALVLAASDERLATCSLRPSVIFGPGDVQLIPSIHACIAKGETPWVIGSGDNMWDVTYVTNVADAHVLAAENLLSSRTAAGEAFFISNNEPIPFRDFCLAVWAQFGHYPRFQIQIPERLAIIVGTLAEWTTWLMGTTTTLSSGSVMDACGTRYFNLAKAGKVLGYKSRVGIEEGIRISCEEYAQRLKQIEFDKAKLTSSNGHLTKG</sequence>
<dbReference type="InterPro" id="IPR036291">
    <property type="entry name" value="NAD(P)-bd_dom_sf"/>
</dbReference>
<dbReference type="GO" id="GO:0016616">
    <property type="term" value="F:oxidoreductase activity, acting on the CH-OH group of donors, NAD or NADP as acceptor"/>
    <property type="evidence" value="ECO:0007669"/>
    <property type="project" value="InterPro"/>
</dbReference>
<feature type="domain" description="3-beta hydroxysteroid dehydrogenase/isomerase" evidence="1">
    <location>
        <begin position="30"/>
        <end position="294"/>
    </location>
</feature>
<dbReference type="AlphaFoldDB" id="A0A5M8PEV0"/>
<dbReference type="InterPro" id="IPR002225">
    <property type="entry name" value="3Beta_OHSteriod_DH/Estase"/>
</dbReference>
<dbReference type="OrthoDB" id="10058185at2759"/>
<accession>A0A5M8PEV0</accession>
<dbReference type="Proteomes" id="UP000324767">
    <property type="component" value="Unassembled WGS sequence"/>
</dbReference>
<reference evidence="2 3" key="1">
    <citation type="submission" date="2019-09" db="EMBL/GenBank/DDBJ databases">
        <title>The hologenome of the rock-dwelling lichen Lasallia pustulata.</title>
        <authorList>
            <person name="Greshake Tzovaras B."/>
            <person name="Segers F."/>
            <person name="Bicker A."/>
            <person name="Dal Grande F."/>
            <person name="Otte J."/>
            <person name="Hankeln T."/>
            <person name="Schmitt I."/>
            <person name="Ebersberger I."/>
        </authorList>
    </citation>
    <scope>NUCLEOTIDE SEQUENCE [LARGE SCALE GENOMIC DNA]</scope>
    <source>
        <strain evidence="2">A1-1</strain>
    </source>
</reference>
<comment type="caution">
    <text evidence="2">The sequence shown here is derived from an EMBL/GenBank/DDBJ whole genome shotgun (WGS) entry which is preliminary data.</text>
</comment>
<dbReference type="Gene3D" id="3.40.50.720">
    <property type="entry name" value="NAD(P)-binding Rossmann-like Domain"/>
    <property type="match status" value="1"/>
</dbReference>